<dbReference type="InterPro" id="IPR011250">
    <property type="entry name" value="OMP/PagP_B-barrel"/>
</dbReference>
<feature type="signal peptide" evidence="1">
    <location>
        <begin position="1"/>
        <end position="19"/>
    </location>
</feature>
<name>A0A3L9YF13_9FLAO</name>
<dbReference type="SUPFAM" id="SSF56925">
    <property type="entry name" value="OMPA-like"/>
    <property type="match status" value="1"/>
</dbReference>
<keyword evidence="1" id="KW-0732">Signal</keyword>
<evidence type="ECO:0000256" key="1">
    <source>
        <dbReference type="SAM" id="SignalP"/>
    </source>
</evidence>
<gene>
    <name evidence="3" type="ORF">BXY75_3381</name>
</gene>
<feature type="domain" description="DUF6089" evidence="2">
    <location>
        <begin position="3"/>
        <end position="230"/>
    </location>
</feature>
<dbReference type="RefSeq" id="WP_121908895.1">
    <property type="nucleotide sequence ID" value="NZ_REFC01000017.1"/>
</dbReference>
<dbReference type="Pfam" id="PF19573">
    <property type="entry name" value="DUF6089"/>
    <property type="match status" value="1"/>
</dbReference>
<keyword evidence="4" id="KW-1185">Reference proteome</keyword>
<proteinExistence type="predicted"/>
<protein>
    <recommendedName>
        <fullName evidence="2">DUF6089 domain-containing protein</fullName>
    </recommendedName>
</protein>
<evidence type="ECO:0000259" key="2">
    <source>
        <dbReference type="Pfam" id="PF19573"/>
    </source>
</evidence>
<evidence type="ECO:0000313" key="3">
    <source>
        <dbReference type="EMBL" id="RMA56675.1"/>
    </source>
</evidence>
<comment type="caution">
    <text evidence="3">The sequence shown here is derived from an EMBL/GenBank/DDBJ whole genome shotgun (WGS) entry which is preliminary data.</text>
</comment>
<feature type="chain" id="PRO_5018218763" description="DUF6089 domain-containing protein" evidence="1">
    <location>
        <begin position="20"/>
        <end position="231"/>
    </location>
</feature>
<dbReference type="InterPro" id="IPR045743">
    <property type="entry name" value="DUF6089"/>
</dbReference>
<accession>A0A3L9YF13</accession>
<dbReference type="OrthoDB" id="654178at2"/>
<dbReference type="AlphaFoldDB" id="A0A3L9YF13"/>
<dbReference type="EMBL" id="REFC01000017">
    <property type="protein sequence ID" value="RMA56675.1"/>
    <property type="molecule type" value="Genomic_DNA"/>
</dbReference>
<sequence length="231" mass="26045">MKYFTTVFLFIITSLTAVSQTYEVGAMVGGFNYIGDVGKTNFISPNTLAYGAVVKWNRSPRHAFRASILTGSIIGDDAQSNESRRRERGYAFENKITEFSVGIEYTFWEYNIYNGRNVSTPYLYTGVSYFLYKASYFRKADKFFRDYDQAGSVAIPIILGYKVKVSSSMALALEIGARYTFTDDIDGSNPVGSLADTESLKFGNVNNNDWYVFTGLNLSFTFGRKPCYCNF</sequence>
<evidence type="ECO:0000313" key="4">
    <source>
        <dbReference type="Proteomes" id="UP000271339"/>
    </source>
</evidence>
<organism evidence="3 4">
    <name type="scientific">Ulvibacter antarcticus</name>
    <dbReference type="NCBI Taxonomy" id="442714"/>
    <lineage>
        <taxon>Bacteria</taxon>
        <taxon>Pseudomonadati</taxon>
        <taxon>Bacteroidota</taxon>
        <taxon>Flavobacteriia</taxon>
        <taxon>Flavobacteriales</taxon>
        <taxon>Flavobacteriaceae</taxon>
        <taxon>Ulvibacter</taxon>
    </lineage>
</organism>
<dbReference type="Proteomes" id="UP000271339">
    <property type="component" value="Unassembled WGS sequence"/>
</dbReference>
<reference evidence="3 4" key="1">
    <citation type="submission" date="2018-10" db="EMBL/GenBank/DDBJ databases">
        <title>Genomic Encyclopedia of Archaeal and Bacterial Type Strains, Phase II (KMG-II): from individual species to whole genera.</title>
        <authorList>
            <person name="Goeker M."/>
        </authorList>
    </citation>
    <scope>NUCLEOTIDE SEQUENCE [LARGE SCALE GENOMIC DNA]</scope>
    <source>
        <strain evidence="3 4">DSM 23424</strain>
    </source>
</reference>